<organism evidence="1 2">
    <name type="scientific">Streptomyces nigrescens</name>
    <dbReference type="NCBI Taxonomy" id="1920"/>
    <lineage>
        <taxon>Bacteria</taxon>
        <taxon>Bacillati</taxon>
        <taxon>Actinomycetota</taxon>
        <taxon>Actinomycetes</taxon>
        <taxon>Kitasatosporales</taxon>
        <taxon>Streptomycetaceae</taxon>
        <taxon>Streptomyces</taxon>
    </lineage>
</organism>
<comment type="caution">
    <text evidence="1">The sequence shown here is derived from an EMBL/GenBank/DDBJ whole genome shotgun (WGS) entry which is preliminary data.</text>
</comment>
<protein>
    <submittedName>
        <fullName evidence="1">Uncharacterized protein</fullName>
    </submittedName>
</protein>
<reference evidence="1 2" key="1">
    <citation type="submission" date="2019-12" db="EMBL/GenBank/DDBJ databases">
        <title>Whole genome shotgun sequence of Streptomyces libani subsp. libani NBRC 13452.</title>
        <authorList>
            <person name="Ichikawa N."/>
            <person name="Kimura A."/>
            <person name="Kitahashi Y."/>
            <person name="Komaki H."/>
            <person name="Tamura T."/>
        </authorList>
    </citation>
    <scope>NUCLEOTIDE SEQUENCE [LARGE SCALE GENOMIC DNA]</scope>
    <source>
        <strain evidence="1 2">NBRC 13452</strain>
    </source>
</reference>
<evidence type="ECO:0000313" key="1">
    <source>
        <dbReference type="EMBL" id="GFE23555.1"/>
    </source>
</evidence>
<accession>A0A640TND0</accession>
<dbReference type="EMBL" id="BLIP01000001">
    <property type="protein sequence ID" value="GFE23555.1"/>
    <property type="molecule type" value="Genomic_DNA"/>
</dbReference>
<dbReference type="AlphaFoldDB" id="A0A640TND0"/>
<sequence length="67" mass="7199">MAQPLRARAREAAVGSPAMDVRRAADIGFGIRLSIRARVVDNEPVTCVFAHGKADAYGAGPRRADHR</sequence>
<evidence type="ECO:0000313" key="2">
    <source>
        <dbReference type="Proteomes" id="UP000429552"/>
    </source>
</evidence>
<dbReference type="Proteomes" id="UP000429552">
    <property type="component" value="Unassembled WGS sequence"/>
</dbReference>
<gene>
    <name evidence="1" type="ORF">Sliba_40080</name>
</gene>
<proteinExistence type="predicted"/>
<name>A0A640TND0_STRNI</name>